<gene>
    <name evidence="1" type="ORF">I7I51_02738</name>
</gene>
<sequence length="122" mass="13474">MVDLLIAGFRPGAELQPGLIRGLGRIRSIRCFELGIIFEAGFSVFIEPGRRPGSLLLQGPQFETGSFLVFNFSMKFIEQGKIISKFIYGTGHLQLCFKAIVKMLNVDAVLLALLAVVIFRIA</sequence>
<evidence type="ECO:0000313" key="1">
    <source>
        <dbReference type="EMBL" id="QSS66550.1"/>
    </source>
</evidence>
<dbReference type="VEuPathDB" id="FungiDB:I7I51_02738"/>
<proteinExistence type="predicted"/>
<accession>A0A8A1MMY0</accession>
<dbReference type="Proteomes" id="UP000663671">
    <property type="component" value="Chromosome 6"/>
</dbReference>
<reference evidence="1" key="1">
    <citation type="submission" date="2021-01" db="EMBL/GenBank/DDBJ databases">
        <title>Chromosome-level genome assembly of a human fungal pathogen reveals clustering of transcriptionally co-regulated genes.</title>
        <authorList>
            <person name="Voorhies M."/>
            <person name="Cohen S."/>
            <person name="Shea T.P."/>
            <person name="Petrus S."/>
            <person name="Munoz J.F."/>
            <person name="Poplawski S."/>
            <person name="Goldman W.E."/>
            <person name="Michael T."/>
            <person name="Cuomo C.A."/>
            <person name="Sil A."/>
            <person name="Beyhan S."/>
        </authorList>
    </citation>
    <scope>NUCLEOTIDE SEQUENCE</scope>
    <source>
        <strain evidence="1">WU24</strain>
    </source>
</reference>
<name>A0A8A1MMY0_AJECA</name>
<dbReference type="EMBL" id="CP069116">
    <property type="protein sequence ID" value="QSS66550.1"/>
    <property type="molecule type" value="Genomic_DNA"/>
</dbReference>
<organism evidence="1 2">
    <name type="scientific">Ajellomyces capsulatus</name>
    <name type="common">Darling's disease fungus</name>
    <name type="synonym">Histoplasma capsulatum</name>
    <dbReference type="NCBI Taxonomy" id="5037"/>
    <lineage>
        <taxon>Eukaryota</taxon>
        <taxon>Fungi</taxon>
        <taxon>Dikarya</taxon>
        <taxon>Ascomycota</taxon>
        <taxon>Pezizomycotina</taxon>
        <taxon>Eurotiomycetes</taxon>
        <taxon>Eurotiomycetidae</taxon>
        <taxon>Onygenales</taxon>
        <taxon>Ajellomycetaceae</taxon>
        <taxon>Histoplasma</taxon>
    </lineage>
</organism>
<dbReference type="AlphaFoldDB" id="A0A8A1MMY0"/>
<protein>
    <submittedName>
        <fullName evidence="1">Uncharacterized protein</fullName>
    </submittedName>
</protein>
<evidence type="ECO:0000313" key="2">
    <source>
        <dbReference type="Proteomes" id="UP000663671"/>
    </source>
</evidence>